<dbReference type="PANTHER" id="PTHR42840:SF5">
    <property type="entry name" value="NAD(P)-BINDING ROSSMANN-FOLD SUPERFAMILY PROTEIN"/>
    <property type="match status" value="1"/>
</dbReference>
<feature type="domain" description="Gfo/Idh/MocA-like oxidoreductase N-terminal" evidence="2">
    <location>
        <begin position="3"/>
        <end position="121"/>
    </location>
</feature>
<evidence type="ECO:0000313" key="5">
    <source>
        <dbReference type="Proteomes" id="UP000235672"/>
    </source>
</evidence>
<accession>A0A2J6QG96</accession>
<dbReference type="InterPro" id="IPR036291">
    <property type="entry name" value="NAD(P)-bd_dom_sf"/>
</dbReference>
<reference evidence="4 5" key="1">
    <citation type="submission" date="2016-05" db="EMBL/GenBank/DDBJ databases">
        <title>A degradative enzymes factory behind the ericoid mycorrhizal symbiosis.</title>
        <authorList>
            <consortium name="DOE Joint Genome Institute"/>
            <person name="Martino E."/>
            <person name="Morin E."/>
            <person name="Grelet G."/>
            <person name="Kuo A."/>
            <person name="Kohler A."/>
            <person name="Daghino S."/>
            <person name="Barry K."/>
            <person name="Choi C."/>
            <person name="Cichocki N."/>
            <person name="Clum A."/>
            <person name="Copeland A."/>
            <person name="Hainaut M."/>
            <person name="Haridas S."/>
            <person name="Labutti K."/>
            <person name="Lindquist E."/>
            <person name="Lipzen A."/>
            <person name="Khouja H.-R."/>
            <person name="Murat C."/>
            <person name="Ohm R."/>
            <person name="Olson A."/>
            <person name="Spatafora J."/>
            <person name="Veneault-Fourrey C."/>
            <person name="Henrissat B."/>
            <person name="Grigoriev I."/>
            <person name="Martin F."/>
            <person name="Perotto S."/>
        </authorList>
    </citation>
    <scope>NUCLEOTIDE SEQUENCE [LARGE SCALE GENOMIC DNA]</scope>
    <source>
        <strain evidence="4 5">UAMH 7357</strain>
    </source>
</reference>
<dbReference type="GO" id="GO:0016491">
    <property type="term" value="F:oxidoreductase activity"/>
    <property type="evidence" value="ECO:0007669"/>
    <property type="project" value="TreeGrafter"/>
</dbReference>
<dbReference type="InterPro" id="IPR000683">
    <property type="entry name" value="Gfo/Idh/MocA-like_OxRdtase_N"/>
</dbReference>
<organism evidence="4 5">
    <name type="scientific">Hyaloscypha hepaticicola</name>
    <dbReference type="NCBI Taxonomy" id="2082293"/>
    <lineage>
        <taxon>Eukaryota</taxon>
        <taxon>Fungi</taxon>
        <taxon>Dikarya</taxon>
        <taxon>Ascomycota</taxon>
        <taxon>Pezizomycotina</taxon>
        <taxon>Leotiomycetes</taxon>
        <taxon>Helotiales</taxon>
        <taxon>Hyaloscyphaceae</taxon>
        <taxon>Hyaloscypha</taxon>
    </lineage>
</organism>
<dbReference type="OrthoDB" id="64915at2759"/>
<proteinExistence type="inferred from homology"/>
<comment type="similarity">
    <text evidence="1">Belongs to the Gfo/Idh/MocA family.</text>
</comment>
<dbReference type="GO" id="GO:0005737">
    <property type="term" value="C:cytoplasm"/>
    <property type="evidence" value="ECO:0007669"/>
    <property type="project" value="TreeGrafter"/>
</dbReference>
<dbReference type="Pfam" id="PF01408">
    <property type="entry name" value="GFO_IDH_MocA"/>
    <property type="match status" value="1"/>
</dbReference>
<feature type="domain" description="GFO/IDH/MocA-like oxidoreductase" evidence="3">
    <location>
        <begin position="148"/>
        <end position="262"/>
    </location>
</feature>
<dbReference type="GO" id="GO:0006740">
    <property type="term" value="P:NADPH regeneration"/>
    <property type="evidence" value="ECO:0007669"/>
    <property type="project" value="TreeGrafter"/>
</dbReference>
<dbReference type="SUPFAM" id="SSF55347">
    <property type="entry name" value="Glyceraldehyde-3-phosphate dehydrogenase-like, C-terminal domain"/>
    <property type="match status" value="1"/>
</dbReference>
<dbReference type="InterPro" id="IPR055170">
    <property type="entry name" value="GFO_IDH_MocA-like_dom"/>
</dbReference>
<evidence type="ECO:0000259" key="2">
    <source>
        <dbReference type="Pfam" id="PF01408"/>
    </source>
</evidence>
<keyword evidence="5" id="KW-1185">Reference proteome</keyword>
<sequence length="343" mass="37324">MSIGVAIIGSGIFVQDEHLPAVQATPQLTLKAVYSRSLKSAQALNLKVDLYSDDAGVGKTYHDLLLREDIHSVIIALPILSQPEYIEAALAAGKHVLSEKPIAGDLKRAEALIKYYKSDKVKNKATWGVAENFRFFDSYKYASQEIVKLGRILGFHVIVSNYVKPDNKYYKTPWRTKPEYQGGFLLDGGVHSVAGIRQLLGEAARPKALTAYTALLQAHLPPADTITSIWQTAAGVPGTFSMSFGTTLSGSEFTVACENGSVTVIGNKVTVRQGLQKDGNSTEKEFKDEGVKNEVKAWAESIANGKPNLLQSPEEALADLEILEKMLKSGEGHGKTESLQFQV</sequence>
<name>A0A2J6QG96_9HELO</name>
<evidence type="ECO:0000259" key="3">
    <source>
        <dbReference type="Pfam" id="PF22725"/>
    </source>
</evidence>
<protein>
    <submittedName>
        <fullName evidence="4">NAD(P)-binding protein</fullName>
    </submittedName>
</protein>
<dbReference type="AlphaFoldDB" id="A0A2J6QG96"/>
<dbReference type="STRING" id="1745343.A0A2J6QG96"/>
<dbReference type="EMBL" id="KZ613470">
    <property type="protein sequence ID" value="PMD25291.1"/>
    <property type="molecule type" value="Genomic_DNA"/>
</dbReference>
<dbReference type="Proteomes" id="UP000235672">
    <property type="component" value="Unassembled WGS sequence"/>
</dbReference>
<dbReference type="Gene3D" id="3.30.360.10">
    <property type="entry name" value="Dihydrodipicolinate Reductase, domain 2"/>
    <property type="match status" value="1"/>
</dbReference>
<evidence type="ECO:0000313" key="4">
    <source>
        <dbReference type="EMBL" id="PMD25291.1"/>
    </source>
</evidence>
<dbReference type="GO" id="GO:0000166">
    <property type="term" value="F:nucleotide binding"/>
    <property type="evidence" value="ECO:0007669"/>
    <property type="project" value="InterPro"/>
</dbReference>
<dbReference type="SUPFAM" id="SSF51735">
    <property type="entry name" value="NAD(P)-binding Rossmann-fold domains"/>
    <property type="match status" value="1"/>
</dbReference>
<dbReference type="PANTHER" id="PTHR42840">
    <property type="entry name" value="NAD(P)-BINDING ROSSMANN-FOLD SUPERFAMILY PROTEIN-RELATED"/>
    <property type="match status" value="1"/>
</dbReference>
<evidence type="ECO:0000256" key="1">
    <source>
        <dbReference type="ARBA" id="ARBA00010928"/>
    </source>
</evidence>
<dbReference type="Gene3D" id="3.40.50.720">
    <property type="entry name" value="NAD(P)-binding Rossmann-like Domain"/>
    <property type="match status" value="1"/>
</dbReference>
<dbReference type="Pfam" id="PF22725">
    <property type="entry name" value="GFO_IDH_MocA_C3"/>
    <property type="match status" value="1"/>
</dbReference>
<gene>
    <name evidence="4" type="ORF">NA56DRAFT_677088</name>
</gene>